<dbReference type="Pfam" id="PF01551">
    <property type="entry name" value="Peptidase_M23"/>
    <property type="match status" value="1"/>
</dbReference>
<organism evidence="3 4">
    <name type="scientific">Pedobacter ginsenosidimutans</name>
    <dbReference type="NCBI Taxonomy" id="687842"/>
    <lineage>
        <taxon>Bacteria</taxon>
        <taxon>Pseudomonadati</taxon>
        <taxon>Bacteroidota</taxon>
        <taxon>Sphingobacteriia</taxon>
        <taxon>Sphingobacteriales</taxon>
        <taxon>Sphingobacteriaceae</taxon>
        <taxon>Pedobacter</taxon>
    </lineage>
</organism>
<proteinExistence type="predicted"/>
<dbReference type="FunFam" id="2.70.70.10:FF:000006">
    <property type="entry name" value="M23 family peptidase"/>
    <property type="match status" value="1"/>
</dbReference>
<name>A0A0T5VSS4_9SPHI</name>
<gene>
    <name evidence="3" type="ORF">ASU31_04330</name>
</gene>
<dbReference type="OrthoDB" id="9810477at2"/>
<evidence type="ECO:0000259" key="2">
    <source>
        <dbReference type="Pfam" id="PF01551"/>
    </source>
</evidence>
<reference evidence="3 4" key="1">
    <citation type="submission" date="2015-11" db="EMBL/GenBank/DDBJ databases">
        <title>Sequence of Pedobacter ginsenosidimutans.</title>
        <authorList>
            <person name="Carson E."/>
            <person name="Keyser V."/>
            <person name="Newman J."/>
            <person name="Miller J."/>
        </authorList>
    </citation>
    <scope>NUCLEOTIDE SEQUENCE [LARGE SCALE GENOMIC DNA]</scope>
    <source>
        <strain evidence="3 4">KACC 14530</strain>
    </source>
</reference>
<dbReference type="InterPro" id="IPR011055">
    <property type="entry name" value="Dup_hybrid_motif"/>
</dbReference>
<evidence type="ECO:0000313" key="4">
    <source>
        <dbReference type="Proteomes" id="UP000051950"/>
    </source>
</evidence>
<keyword evidence="1" id="KW-0472">Membrane</keyword>
<dbReference type="Proteomes" id="UP000051950">
    <property type="component" value="Unassembled WGS sequence"/>
</dbReference>
<dbReference type="AlphaFoldDB" id="A0A0T5VSS4"/>
<accession>A0A0T5VSS4</accession>
<feature type="transmembrane region" description="Helical" evidence="1">
    <location>
        <begin position="36"/>
        <end position="55"/>
    </location>
</feature>
<dbReference type="SUPFAM" id="SSF51261">
    <property type="entry name" value="Duplicated hybrid motif"/>
    <property type="match status" value="1"/>
</dbReference>
<dbReference type="RefSeq" id="WP_057931169.1">
    <property type="nucleotide sequence ID" value="NZ_LMZQ01000003.1"/>
</dbReference>
<dbReference type="GO" id="GO:0004222">
    <property type="term" value="F:metalloendopeptidase activity"/>
    <property type="evidence" value="ECO:0007669"/>
    <property type="project" value="TreeGrafter"/>
</dbReference>
<dbReference type="PANTHER" id="PTHR21666:SF270">
    <property type="entry name" value="MUREIN HYDROLASE ACTIVATOR ENVC"/>
    <property type="match status" value="1"/>
</dbReference>
<dbReference type="PANTHER" id="PTHR21666">
    <property type="entry name" value="PEPTIDASE-RELATED"/>
    <property type="match status" value="1"/>
</dbReference>
<dbReference type="STRING" id="687842.ASU31_04330"/>
<keyword evidence="1" id="KW-1133">Transmembrane helix</keyword>
<evidence type="ECO:0000313" key="3">
    <source>
        <dbReference type="EMBL" id="KRT16919.1"/>
    </source>
</evidence>
<dbReference type="Gene3D" id="2.70.70.10">
    <property type="entry name" value="Glucose Permease (Domain IIA)"/>
    <property type="match status" value="1"/>
</dbReference>
<keyword evidence="1" id="KW-0812">Transmembrane</keyword>
<evidence type="ECO:0000256" key="1">
    <source>
        <dbReference type="SAM" id="Phobius"/>
    </source>
</evidence>
<dbReference type="CDD" id="cd12797">
    <property type="entry name" value="M23_peptidase"/>
    <property type="match status" value="1"/>
</dbReference>
<comment type="caution">
    <text evidence="3">The sequence shown here is derived from an EMBL/GenBank/DDBJ whole genome shotgun (WGS) entry which is preliminary data.</text>
</comment>
<dbReference type="InterPro" id="IPR016047">
    <property type="entry name" value="M23ase_b-sheet_dom"/>
</dbReference>
<feature type="domain" description="M23ase beta-sheet core" evidence="2">
    <location>
        <begin position="178"/>
        <end position="272"/>
    </location>
</feature>
<sequence>MNRKRSKTTVIFVNKNQSSSKPIQVPTGYIVHWKKYILGILGLFLILISSIFYLIRSNSSVELAKSKLELALLKSKDKLSVIDTSSLKKHYQSIDKKLLTINKYLKARGLKPILTGNEGGEQSDDILSAEEIGEFYDNYLSKIAYNVAYTPMGYPHLGTITSGYGHRENPFSGENVETHKGLDIRANYGDVVKCTANGKVVFAGRRGGYGNCIVIKHGNGFETYYGHLSKILVKVDEDVIAGNDIGKAGSTGRSTGPHLHYEVHKNGKVINPRSFLTL</sequence>
<keyword evidence="4" id="KW-1185">Reference proteome</keyword>
<dbReference type="EMBL" id="LMZQ01000003">
    <property type="protein sequence ID" value="KRT16919.1"/>
    <property type="molecule type" value="Genomic_DNA"/>
</dbReference>
<dbReference type="InterPro" id="IPR050570">
    <property type="entry name" value="Cell_wall_metabolism_enzyme"/>
</dbReference>
<protein>
    <recommendedName>
        <fullName evidence="2">M23ase beta-sheet core domain-containing protein</fullName>
    </recommendedName>
</protein>